<evidence type="ECO:0000259" key="1">
    <source>
        <dbReference type="PROSITE" id="PS51819"/>
    </source>
</evidence>
<proteinExistence type="predicted"/>
<dbReference type="Proteomes" id="UP001501727">
    <property type="component" value="Unassembled WGS sequence"/>
</dbReference>
<dbReference type="Gene3D" id="3.30.720.110">
    <property type="match status" value="1"/>
</dbReference>
<accession>A0ABP7MIB5</accession>
<dbReference type="Gene3D" id="3.30.720.120">
    <property type="match status" value="1"/>
</dbReference>
<evidence type="ECO:0000313" key="2">
    <source>
        <dbReference type="EMBL" id="GAA3921114.1"/>
    </source>
</evidence>
<dbReference type="InterPro" id="IPR029068">
    <property type="entry name" value="Glyas_Bleomycin-R_OHBP_Dase"/>
</dbReference>
<feature type="domain" description="VOC" evidence="1">
    <location>
        <begin position="7"/>
        <end position="136"/>
    </location>
</feature>
<evidence type="ECO:0000313" key="3">
    <source>
        <dbReference type="Proteomes" id="UP001501727"/>
    </source>
</evidence>
<reference evidence="3" key="1">
    <citation type="journal article" date="2019" name="Int. J. Syst. Evol. Microbiol.">
        <title>The Global Catalogue of Microorganisms (GCM) 10K type strain sequencing project: providing services to taxonomists for standard genome sequencing and annotation.</title>
        <authorList>
            <consortium name="The Broad Institute Genomics Platform"/>
            <consortium name="The Broad Institute Genome Sequencing Center for Infectious Disease"/>
            <person name="Wu L."/>
            <person name="Ma J."/>
        </authorList>
    </citation>
    <scope>NUCLEOTIDE SEQUENCE [LARGE SCALE GENOMIC DNA]</scope>
    <source>
        <strain evidence="3">JCM 16916</strain>
    </source>
</reference>
<dbReference type="PANTHER" id="PTHR34109">
    <property type="entry name" value="BNAUNNG04460D PROTEIN-RELATED"/>
    <property type="match status" value="1"/>
</dbReference>
<dbReference type="InterPro" id="IPR037523">
    <property type="entry name" value="VOC_core"/>
</dbReference>
<name>A0ABP7MIB5_9GAMM</name>
<dbReference type="RefSeq" id="WP_344759208.1">
    <property type="nucleotide sequence ID" value="NZ_BAAAZU010000006.1"/>
</dbReference>
<dbReference type="PROSITE" id="PS51819">
    <property type="entry name" value="VOC"/>
    <property type="match status" value="1"/>
</dbReference>
<dbReference type="EMBL" id="BAAAZU010000006">
    <property type="protein sequence ID" value="GAA3921114.1"/>
    <property type="molecule type" value="Genomic_DNA"/>
</dbReference>
<keyword evidence="3" id="KW-1185">Reference proteome</keyword>
<sequence length="143" mass="15769">MTDAADTISTIIPCLRYRDAHAAIEWLCRAFGFEKQAVYADGDIVHHAQLVFGNGMVMLGSADNASEWGRQVAQPDEIGMRETQSPCVIVADTDAHYARAKAAGATIVMDIADQDYGGRGYSCRDIEGHLWWFGSYDPWKGHD</sequence>
<comment type="caution">
    <text evidence="2">The sequence shown here is derived from an EMBL/GenBank/DDBJ whole genome shotgun (WGS) entry which is preliminary data.</text>
</comment>
<dbReference type="SUPFAM" id="SSF54593">
    <property type="entry name" value="Glyoxalase/Bleomycin resistance protein/Dihydroxybiphenyl dioxygenase"/>
    <property type="match status" value="1"/>
</dbReference>
<dbReference type="InterPro" id="IPR004360">
    <property type="entry name" value="Glyas_Fos-R_dOase_dom"/>
</dbReference>
<dbReference type="Pfam" id="PF00903">
    <property type="entry name" value="Glyoxalase"/>
    <property type="match status" value="1"/>
</dbReference>
<gene>
    <name evidence="2" type="ORF">GCM10022229_13490</name>
</gene>
<protein>
    <submittedName>
        <fullName evidence="2">VOC family protein</fullName>
    </submittedName>
</protein>
<organism evidence="2 3">
    <name type="scientific">Luteimonas lutimaris</name>
    <dbReference type="NCBI Taxonomy" id="698645"/>
    <lineage>
        <taxon>Bacteria</taxon>
        <taxon>Pseudomonadati</taxon>
        <taxon>Pseudomonadota</taxon>
        <taxon>Gammaproteobacteria</taxon>
        <taxon>Lysobacterales</taxon>
        <taxon>Lysobacteraceae</taxon>
        <taxon>Luteimonas</taxon>
    </lineage>
</organism>
<dbReference type="PANTHER" id="PTHR34109:SF1">
    <property type="entry name" value="VOC DOMAIN-CONTAINING PROTEIN"/>
    <property type="match status" value="1"/>
</dbReference>